<keyword evidence="3" id="KW-1185">Reference proteome</keyword>
<dbReference type="OrthoDB" id="4777826at2759"/>
<gene>
    <name evidence="2" type="ORF">ESCO_005413</name>
</gene>
<evidence type="ECO:0000313" key="2">
    <source>
        <dbReference type="EMBL" id="KOS20518.1"/>
    </source>
</evidence>
<feature type="region of interest" description="Disordered" evidence="1">
    <location>
        <begin position="195"/>
        <end position="264"/>
    </location>
</feature>
<feature type="compositionally biased region" description="Acidic residues" evidence="1">
    <location>
        <begin position="241"/>
        <end position="250"/>
    </location>
</feature>
<comment type="caution">
    <text evidence="2">The sequence shown here is derived from an EMBL/GenBank/DDBJ whole genome shotgun (WGS) entry which is preliminary data.</text>
</comment>
<sequence length="264" mass="29346">MPRKGNAPTPWERPEFLMDLSIALYQVAEGNGALSKQARDAVAEFMAGCGHETGWDAIRWKWDAQVHEDILVALAQHLSFSSDVWEKIMPGLHQMGYTFSESALRHLISFHTISPFHILVSIMASDSPAKKSRGWDANSHEALLLCLLDLMKPNKAMLTAVAERMAQQGWSYSYDAINQHVQKLRKNRDTACITAATSGGGNTTPRKPVAAAGRKRAKKGAAEDDFMDDDDEINMKREPGLADEEEEEEVAVTPKRAKKRAKKT</sequence>
<evidence type="ECO:0000313" key="3">
    <source>
        <dbReference type="Proteomes" id="UP000053831"/>
    </source>
</evidence>
<accession>A0A0M8MX71</accession>
<dbReference type="EMBL" id="LGSR01000017">
    <property type="protein sequence ID" value="KOS20518.1"/>
    <property type="molecule type" value="Genomic_DNA"/>
</dbReference>
<proteinExistence type="predicted"/>
<feature type="compositionally biased region" description="Acidic residues" evidence="1">
    <location>
        <begin position="223"/>
        <end position="232"/>
    </location>
</feature>
<name>A0A0M8MX71_ESCWE</name>
<protein>
    <submittedName>
        <fullName evidence="2">Uncharacterized protein</fullName>
    </submittedName>
</protein>
<dbReference type="STRING" id="150374.A0A0M8MX71"/>
<evidence type="ECO:0000256" key="1">
    <source>
        <dbReference type="SAM" id="MobiDB-lite"/>
    </source>
</evidence>
<dbReference type="AlphaFoldDB" id="A0A0M8MX71"/>
<organism evidence="2 3">
    <name type="scientific">Escovopsis weberi</name>
    <dbReference type="NCBI Taxonomy" id="150374"/>
    <lineage>
        <taxon>Eukaryota</taxon>
        <taxon>Fungi</taxon>
        <taxon>Dikarya</taxon>
        <taxon>Ascomycota</taxon>
        <taxon>Pezizomycotina</taxon>
        <taxon>Sordariomycetes</taxon>
        <taxon>Hypocreomycetidae</taxon>
        <taxon>Hypocreales</taxon>
        <taxon>Hypocreaceae</taxon>
        <taxon>Escovopsis</taxon>
    </lineage>
</organism>
<feature type="compositionally biased region" description="Basic residues" evidence="1">
    <location>
        <begin position="255"/>
        <end position="264"/>
    </location>
</feature>
<reference evidence="2 3" key="1">
    <citation type="submission" date="2015-07" db="EMBL/GenBank/DDBJ databases">
        <title>The genome of the fungus Escovopsis weberi, a specialized disease agent of ant agriculture.</title>
        <authorList>
            <person name="de Man T.J."/>
            <person name="Stajich J.E."/>
            <person name="Kubicek C.P."/>
            <person name="Chenthamara K."/>
            <person name="Atanasova L."/>
            <person name="Druzhinina I.S."/>
            <person name="Birnbaum S."/>
            <person name="Barribeau S.M."/>
            <person name="Teiling C."/>
            <person name="Suen G."/>
            <person name="Currie C."/>
            <person name="Gerardo N.M."/>
        </authorList>
    </citation>
    <scope>NUCLEOTIDE SEQUENCE [LARGE SCALE GENOMIC DNA]</scope>
</reference>
<dbReference type="Proteomes" id="UP000053831">
    <property type="component" value="Unassembled WGS sequence"/>
</dbReference>